<accession>A0ABU9I413</accession>
<evidence type="ECO:0000313" key="1">
    <source>
        <dbReference type="EMBL" id="MEL1246698.1"/>
    </source>
</evidence>
<sequence>MSEHTFIIHTETPEQESALKAFVKALKMKFEISKEKTFVLSSEQQKVLDSQIGLDKKHYKDADIVFADLKNKYGL</sequence>
<dbReference type="EMBL" id="JBBYHT010000001">
    <property type="protein sequence ID" value="MEL1246698.1"/>
    <property type="molecule type" value="Genomic_DNA"/>
</dbReference>
<dbReference type="InterPro" id="IPR020271">
    <property type="entry name" value="Uncharacterised_MJ1172"/>
</dbReference>
<gene>
    <name evidence="1" type="ORF">AAEO58_01445</name>
</gene>
<protein>
    <submittedName>
        <fullName evidence="1">DUF2683 family protein</fullName>
    </submittedName>
</protein>
<comment type="caution">
    <text evidence="1">The sequence shown here is derived from an EMBL/GenBank/DDBJ whole genome shotgun (WGS) entry which is preliminary data.</text>
</comment>
<dbReference type="Proteomes" id="UP001393056">
    <property type="component" value="Unassembled WGS sequence"/>
</dbReference>
<name>A0ABU9I413_9FLAO</name>
<evidence type="ECO:0000313" key="2">
    <source>
        <dbReference type="Proteomes" id="UP001393056"/>
    </source>
</evidence>
<keyword evidence="2" id="KW-1185">Reference proteome</keyword>
<dbReference type="RefSeq" id="WP_341681325.1">
    <property type="nucleotide sequence ID" value="NZ_JBBYHT010000001.1"/>
</dbReference>
<dbReference type="Pfam" id="PF10884">
    <property type="entry name" value="DUF2683"/>
    <property type="match status" value="1"/>
</dbReference>
<reference evidence="1 2" key="1">
    <citation type="submission" date="2024-04" db="EMBL/GenBank/DDBJ databases">
        <title>Flavobacterium sp. DGU41 16S ribosomal RNA gene Genome sequencing and assembly.</title>
        <authorList>
            <person name="Park S."/>
        </authorList>
    </citation>
    <scope>NUCLEOTIDE SEQUENCE [LARGE SCALE GENOMIC DNA]</scope>
    <source>
        <strain evidence="1 2">DGU41</strain>
    </source>
</reference>
<proteinExistence type="predicted"/>
<organism evidence="1 2">
    <name type="scientific">Flavobacterium helocola</name>
    <dbReference type="NCBI Taxonomy" id="3139139"/>
    <lineage>
        <taxon>Bacteria</taxon>
        <taxon>Pseudomonadati</taxon>
        <taxon>Bacteroidota</taxon>
        <taxon>Flavobacteriia</taxon>
        <taxon>Flavobacteriales</taxon>
        <taxon>Flavobacteriaceae</taxon>
        <taxon>Flavobacterium</taxon>
    </lineage>
</organism>